<dbReference type="GO" id="GO:0035438">
    <property type="term" value="F:cyclic-di-GMP binding"/>
    <property type="evidence" value="ECO:0007669"/>
    <property type="project" value="InterPro"/>
</dbReference>
<dbReference type="EMBL" id="DF820459">
    <property type="protein sequence ID" value="GAK53305.1"/>
    <property type="molecule type" value="Genomic_DNA"/>
</dbReference>
<gene>
    <name evidence="2" type="ORF">U14_04570</name>
</gene>
<reference evidence="2" key="1">
    <citation type="journal article" date="2015" name="PeerJ">
        <title>First genomic representation of candidate bacterial phylum KSB3 points to enhanced environmental sensing as a trigger of wastewater bulking.</title>
        <authorList>
            <person name="Sekiguchi Y."/>
            <person name="Ohashi A."/>
            <person name="Parks D.H."/>
            <person name="Yamauchi T."/>
            <person name="Tyson G.W."/>
            <person name="Hugenholtz P."/>
        </authorList>
    </citation>
    <scope>NUCLEOTIDE SEQUENCE [LARGE SCALE GENOMIC DNA]</scope>
</reference>
<evidence type="ECO:0000313" key="3">
    <source>
        <dbReference type="Proteomes" id="UP000030700"/>
    </source>
</evidence>
<evidence type="ECO:0000313" key="2">
    <source>
        <dbReference type="EMBL" id="GAK53305.1"/>
    </source>
</evidence>
<proteinExistence type="predicted"/>
<dbReference type="STRING" id="1499966.U14_04570"/>
<name>A0A0S6W4K3_9BACT</name>
<evidence type="ECO:0000259" key="1">
    <source>
        <dbReference type="Pfam" id="PF07238"/>
    </source>
</evidence>
<dbReference type="Proteomes" id="UP000030700">
    <property type="component" value="Unassembled WGS sequence"/>
</dbReference>
<dbReference type="Gene3D" id="2.40.10.220">
    <property type="entry name" value="predicted glycosyltransferase like domains"/>
    <property type="match status" value="1"/>
</dbReference>
<protein>
    <recommendedName>
        <fullName evidence="1">PilZ domain-containing protein</fullName>
    </recommendedName>
</protein>
<organism evidence="2">
    <name type="scientific">Candidatus Moduliflexus flocculans</name>
    <dbReference type="NCBI Taxonomy" id="1499966"/>
    <lineage>
        <taxon>Bacteria</taxon>
        <taxon>Candidatus Moduliflexota</taxon>
        <taxon>Candidatus Moduliflexia</taxon>
        <taxon>Candidatus Moduliflexales</taxon>
        <taxon>Candidatus Moduliflexaceae</taxon>
    </lineage>
</organism>
<accession>A0A0S6W4K3</accession>
<dbReference type="InterPro" id="IPR009875">
    <property type="entry name" value="PilZ_domain"/>
</dbReference>
<dbReference type="SUPFAM" id="SSF141371">
    <property type="entry name" value="PilZ domain-like"/>
    <property type="match status" value="1"/>
</dbReference>
<sequence>MTDDYANRREFPRFKAPICYRSAPFFSTRRQLVNIGLGGIRIYSNDKLRVGKRLEIELLLPDDEILTFIAKIVWQRPLPEGETAQYDVGLQFLDAPEDKLQRLAEVLNKYTEAGEAEQA</sequence>
<dbReference type="AlphaFoldDB" id="A0A0S6W4K3"/>
<dbReference type="Pfam" id="PF07238">
    <property type="entry name" value="PilZ"/>
    <property type="match status" value="1"/>
</dbReference>
<dbReference type="HOGENOM" id="CLU_138492_0_0_0"/>
<keyword evidence="3" id="KW-1185">Reference proteome</keyword>
<feature type="domain" description="PilZ" evidence="1">
    <location>
        <begin position="7"/>
        <end position="106"/>
    </location>
</feature>